<dbReference type="Gene3D" id="4.10.1080.10">
    <property type="entry name" value="TSP type-3 repeat"/>
    <property type="match status" value="3"/>
</dbReference>
<comment type="caution">
    <text evidence="5">The sequence shown here is derived from an EMBL/GenBank/DDBJ whole genome shotgun (WGS) entry which is preliminary data.</text>
</comment>
<dbReference type="HOGENOM" id="CLU_233450_0_0_6"/>
<dbReference type="InterPro" id="IPR003961">
    <property type="entry name" value="FN3_dom"/>
</dbReference>
<dbReference type="Pfam" id="PF02412">
    <property type="entry name" value="TSP_3"/>
    <property type="match status" value="4"/>
</dbReference>
<dbReference type="Gene3D" id="2.60.40.10">
    <property type="entry name" value="Immunoglobulins"/>
    <property type="match status" value="3"/>
</dbReference>
<evidence type="ECO:0000313" key="5">
    <source>
        <dbReference type="EMBL" id="EAR30641.1"/>
    </source>
</evidence>
<feature type="domain" description="Fibronectin type-III" evidence="4">
    <location>
        <begin position="888"/>
        <end position="968"/>
    </location>
</feature>
<feature type="compositionally biased region" description="Basic and acidic residues" evidence="3">
    <location>
        <begin position="542"/>
        <end position="563"/>
    </location>
</feature>
<dbReference type="STRING" id="87626.PTD2_03691"/>
<dbReference type="eggNOG" id="COG3343">
    <property type="taxonomic scope" value="Bacteria"/>
</dbReference>
<dbReference type="GO" id="GO:0007155">
    <property type="term" value="P:cell adhesion"/>
    <property type="evidence" value="ECO:0007669"/>
    <property type="project" value="InterPro"/>
</dbReference>
<name>A4C509_9GAMM</name>
<dbReference type="PANTHER" id="PTHR10199">
    <property type="entry name" value="THROMBOSPONDIN"/>
    <property type="match status" value="1"/>
</dbReference>
<dbReference type="InterPro" id="IPR028974">
    <property type="entry name" value="TSP_type-3_rpt"/>
</dbReference>
<dbReference type="InterPro" id="IPR013783">
    <property type="entry name" value="Ig-like_fold"/>
</dbReference>
<keyword evidence="6" id="KW-1185">Reference proteome</keyword>
<dbReference type="SUPFAM" id="SSF49265">
    <property type="entry name" value="Fibronectin type III"/>
    <property type="match status" value="1"/>
</dbReference>
<sequence>MLWTSPIKNLKHLCHLLILSGLIVGCSKSDNQTDTIEPPVDAVVYQQGIELEDPHVSLAYKAYSFVEEQELQPQDLMSQTPIFKGVMPYLSYQLTQTKQTQGFYFSGYFYIDTNSSFLLETGLAASYQLIVNQRLVEQNQQIHLAKGYHLFEVYLVRPDEQIQPRILLTNQASNTVIDLAQQQLFLPQSMIAVSLSNAPQLNDPHSGFAYQYVEATNLTLDTLHSYEITETANVEKVTANVRNRNVDYGLTFSGMMDLEQATLVSFLLNSNFTTQLQIDNEIVIGPHSLSGSVTQSIWLSAGRHQVTLSQVVNQHDLTSIPYLSLSWAKIQSDMVVFEPLSDQFIESERVVVEVLEPSEPDEHTEPGVNFRYFTTSTPNTIEQALNHMPNRAGRLDSMQANPQWAKPYSIFYQAELDVTEDGIVTFYFEDYKDIDVQLAGKTIFSSLTSEIALKPLNQVPESIVKAPKIQKSYFVKKGRYKIVILYRVGVDGLVPTIKIALPNFLARLLEYFGFLAPIVEPDTDLDGDGVRDADDAFPEDPTESKDSDGDGRGDNSDNDRDGDGVENDDDALPDDPNEQSDLDNDGIGDNSDPDIDGDGVINEQDDFPYDATETLDTDGDSVGDNADPDRDNDGIPNELDAFPLDNSEWSDLDGDGIGDNSDTDRDGDGVANNDDAFPDNANETSDLDGDGIGDNSDLDRDGDGVLNEFDQYPDDPSKWSDNPELEDRDGDGIPNSQDVFPDDPSEWADTDKDGIGNNSDPDIDGDGVINENDAFPLDSSETSDIDADGIGDNSDIDRDGDSFNNELDAFPNDPLEWADLDGDGIGNNQDIDRDGDGIDNSQDIFPDNKNEWADLDGDGIGDNSDLDRDGDGFDNNDDAFPNDPTRWLKAVDVRLVSEINSQGVMLNWFASDSDNVTGFILYRADYSGEFAAIAQLPATQFSHQDSSLIADRAYRYMLKSVSNDNTLGQSATIYVLNLTAPAALSNLVLTHDGNTIDLSWNEQSGVNYQVARKQNNSWQLLNTLTTAQFRDSNLQYDIDYQYRVRAVKTIINPFDKMPYQAMGEWFESEQVLLKKALSIDFFNAHQRQGNQISWFISKATSEITIEGQLNNGDASNQLILTSGVFSTKLTVQNARPFSISLDLTQGKEWQLAVDNNPKWQQDLTLVFNHNSTKPIITPDALELTAATDTISLHGTVKSEASLKQMYAFSDRFPSSSFNLMTSAQGDYQAHVPLKEGLNLFTLVAVDRLEQQAQVQVKVIQSASQKPIIKLISHTDQQILSSSTVNLVADIFTQLPIDGLTSWLNGNQNGQLSFVKEGHYRLNFATLQLTEGDNNVEAMVKSVQGTSIETIKLIYLPLATMNPPSLQFSSPTPGSWLNQSSFFITGIIASEVPPILKVNGKNVSVYQESLQRYRFSYAAEQAEQTWIFIASNNAGDTEQEVNYLFDTQAPQLQLTQNWPKDSVVELVNNPVTISGLISDQQAVTLTINDAVINLTPGSQSNQYEFKTDVSLPKNESLKIDLVARDFAGNSTEFSTTVVNKSTAKINIIAPREQQEFVIDDQSLSLQLVASIENSDTNNIAKVSIDNQTSVDVPIVAGYINTSLPVAVSDSAHTLIVQVYDKDGTLSGQSSVQFTVKTKESIPLQIIATAPQTDDKQAEANGFIAFYFNKAVAQSDISVEVYETLHGKTYIDTSDITDTYLDQPGYKLQDVNRDNELITGALSSLPGDHSYAFYPDREFGYGASVQVNIKVKDQQMARFAFKVEPLPTLIQGNIKDQLFVNVANVSVEIKELGIITTTDDNGIYSFGYGTPELKNLETGTYTIEFNGLKAQADFGNFIKQVELTQGSEHNLSVTQLPFIAKNVPFAPIASFLPKSEQAAGDIIFDLSQAQINHKGRSSLMMQFTTQNLTSSGLSFGVDIPVFYLMAGQPQGITVSGDVSLSITPASFMGNYNYLPPNGEYVPLLARKHRTNKLIVVGVAKLNNYILQSQGPVHLEILDYIGFGRLHPEKQPLLQQYALGELSLKQLQALLN</sequence>
<dbReference type="Proteomes" id="UP000006201">
    <property type="component" value="Unassembled WGS sequence"/>
</dbReference>
<dbReference type="SUPFAM" id="SSF103647">
    <property type="entry name" value="TSP type-3 repeat"/>
    <property type="match status" value="4"/>
</dbReference>
<evidence type="ECO:0000256" key="1">
    <source>
        <dbReference type="ARBA" id="ARBA00022729"/>
    </source>
</evidence>
<dbReference type="PANTHER" id="PTHR10199:SF119">
    <property type="entry name" value="RE20510P"/>
    <property type="match status" value="1"/>
</dbReference>
<evidence type="ECO:0000256" key="3">
    <source>
        <dbReference type="SAM" id="MobiDB-lite"/>
    </source>
</evidence>
<feature type="compositionally biased region" description="Low complexity" evidence="3">
    <location>
        <begin position="671"/>
        <end position="682"/>
    </location>
</feature>
<dbReference type="EMBL" id="AAOH01000001">
    <property type="protein sequence ID" value="EAR30641.1"/>
    <property type="molecule type" value="Genomic_DNA"/>
</dbReference>
<proteinExistence type="predicted"/>
<keyword evidence="2" id="KW-0106">Calcium</keyword>
<evidence type="ECO:0000259" key="4">
    <source>
        <dbReference type="SMART" id="SM00060"/>
    </source>
</evidence>
<evidence type="ECO:0000313" key="6">
    <source>
        <dbReference type="Proteomes" id="UP000006201"/>
    </source>
</evidence>
<keyword evidence="5" id="KW-0472">Membrane</keyword>
<feature type="domain" description="Fibronectin type-III" evidence="4">
    <location>
        <begin position="981"/>
        <end position="1054"/>
    </location>
</feature>
<dbReference type="eggNOG" id="COG5183">
    <property type="taxonomic scope" value="Bacteria"/>
</dbReference>
<dbReference type="InterPro" id="IPR036116">
    <property type="entry name" value="FN3_sf"/>
</dbReference>
<accession>A4C509</accession>
<gene>
    <name evidence="5" type="ORF">PTD2_03691</name>
</gene>
<feature type="compositionally biased region" description="Acidic residues" evidence="3">
    <location>
        <begin position="564"/>
        <end position="621"/>
    </location>
</feature>
<dbReference type="OrthoDB" id="6197493at2"/>
<evidence type="ECO:0000256" key="2">
    <source>
        <dbReference type="ARBA" id="ARBA00022837"/>
    </source>
</evidence>
<feature type="region of interest" description="Disordered" evidence="3">
    <location>
        <begin position="523"/>
        <end position="802"/>
    </location>
</feature>
<protein>
    <submittedName>
        <fullName evidence="5">OmpA-like transmembrane domain protein</fullName>
    </submittedName>
</protein>
<keyword evidence="5" id="KW-0812">Transmembrane</keyword>
<dbReference type="InterPro" id="IPR003367">
    <property type="entry name" value="Thrombospondin_3-like_rpt"/>
</dbReference>
<organism evidence="5 6">
    <name type="scientific">Pseudoalteromonas tunicata D2</name>
    <dbReference type="NCBI Taxonomy" id="87626"/>
    <lineage>
        <taxon>Bacteria</taxon>
        <taxon>Pseudomonadati</taxon>
        <taxon>Pseudomonadota</taxon>
        <taxon>Gammaproteobacteria</taxon>
        <taxon>Alteromonadales</taxon>
        <taxon>Pseudoalteromonadaceae</taxon>
        <taxon>Pseudoalteromonas</taxon>
    </lineage>
</organism>
<dbReference type="GO" id="GO:0005509">
    <property type="term" value="F:calcium ion binding"/>
    <property type="evidence" value="ECO:0007669"/>
    <property type="project" value="InterPro"/>
</dbReference>
<reference evidence="5 6" key="1">
    <citation type="submission" date="2006-02" db="EMBL/GenBank/DDBJ databases">
        <authorList>
            <person name="Moran M.A."/>
            <person name="Kjelleberg S."/>
            <person name="Egan S."/>
            <person name="Saunders N."/>
            <person name="Thomas T."/>
            <person name="Ferriera S."/>
            <person name="Johnson J."/>
            <person name="Kravitz S."/>
            <person name="Halpern A."/>
            <person name="Remington K."/>
            <person name="Beeson K."/>
            <person name="Tran B."/>
            <person name="Rogers Y.-H."/>
            <person name="Friedman R."/>
            <person name="Venter J.C."/>
        </authorList>
    </citation>
    <scope>NUCLEOTIDE SEQUENCE [LARGE SCALE GENOMIC DNA]</scope>
    <source>
        <strain evidence="5 6">D2</strain>
    </source>
</reference>
<dbReference type="CDD" id="cd00063">
    <property type="entry name" value="FN3"/>
    <property type="match status" value="1"/>
</dbReference>
<keyword evidence="1" id="KW-0732">Signal</keyword>
<dbReference type="SMART" id="SM00060">
    <property type="entry name" value="FN3"/>
    <property type="match status" value="2"/>
</dbReference>